<feature type="region of interest" description="Disordered" evidence="1">
    <location>
        <begin position="1"/>
        <end position="33"/>
    </location>
</feature>
<dbReference type="Proteomes" id="UP000182057">
    <property type="component" value="Unassembled WGS sequence"/>
</dbReference>
<protein>
    <submittedName>
        <fullName evidence="2">Uncharacterized protein</fullName>
    </submittedName>
</protein>
<name>A0A1D3UU06_TANFO</name>
<proteinExistence type="predicted"/>
<accession>A0A1D3UU06</accession>
<dbReference type="AlphaFoldDB" id="A0A1D3UU06"/>
<evidence type="ECO:0000256" key="1">
    <source>
        <dbReference type="SAM" id="MobiDB-lite"/>
    </source>
</evidence>
<feature type="compositionally biased region" description="Polar residues" evidence="1">
    <location>
        <begin position="1"/>
        <end position="13"/>
    </location>
</feature>
<evidence type="ECO:0000313" key="3">
    <source>
        <dbReference type="Proteomes" id="UP000182057"/>
    </source>
</evidence>
<evidence type="ECO:0000313" key="2">
    <source>
        <dbReference type="EMBL" id="SCQ22459.1"/>
    </source>
</evidence>
<sequence>MKGRNKQTLSITPRTDAHTAPNRALRPDARPGKHLLTPPYLTFVNVHIITSYLSVCRMRSEGCCVSFLHKNKAIMKKTVFLAADGPRLPASKQIRSNQPCNRRMQS</sequence>
<dbReference type="EMBL" id="FMMM01000060">
    <property type="protein sequence ID" value="SCQ22459.1"/>
    <property type="molecule type" value="Genomic_DNA"/>
</dbReference>
<organism evidence="2 3">
    <name type="scientific">Tannerella forsythia</name>
    <name type="common">Bacteroides forsythus</name>
    <dbReference type="NCBI Taxonomy" id="28112"/>
    <lineage>
        <taxon>Bacteria</taxon>
        <taxon>Pseudomonadati</taxon>
        <taxon>Bacteroidota</taxon>
        <taxon>Bacteroidia</taxon>
        <taxon>Bacteroidales</taxon>
        <taxon>Tannerellaceae</taxon>
        <taxon>Tannerella</taxon>
    </lineage>
</organism>
<reference evidence="2 3" key="1">
    <citation type="submission" date="2016-09" db="EMBL/GenBank/DDBJ databases">
        <authorList>
            <person name="Capua I."/>
            <person name="De Benedictis P."/>
            <person name="Joannis T."/>
            <person name="Lombin L.H."/>
            <person name="Cattoli G."/>
        </authorList>
    </citation>
    <scope>NUCLEOTIDE SEQUENCE [LARGE SCALE GENOMIC DNA]</scope>
    <source>
        <strain evidence="2 3">UB20</strain>
    </source>
</reference>
<gene>
    <name evidence="2" type="ORF">TFUB20_01725</name>
</gene>